<evidence type="ECO:0000256" key="6">
    <source>
        <dbReference type="ARBA" id="ARBA00022692"/>
    </source>
</evidence>
<dbReference type="GO" id="GO:0005829">
    <property type="term" value="C:cytosol"/>
    <property type="evidence" value="ECO:0007669"/>
    <property type="project" value="TreeGrafter"/>
</dbReference>
<sequence>MAWGDIPTEGRTLDPLSDDLRHGLTAVTTLAFISFFSASILFFYLVYKLTTWSLFIKSQSDGHLQQQTGPIQRAIDFSLGIDGIFSDNNEESGKKGDGAPEPRKPNQFLVLIINLLLADMHQGVAFLLNAAWLQNNAIMVGTATCYTQGLFVSLGDLASSMFITAIAVHTYLAVVKGRQTPQRVLYGVIIGIWIFVYTISLIPIAITSNGAEYGGFFVRAGSWCWMNRKYENLRLFTHYLYIFIGLATTSILYTIIFLHIRRQARLRSSDDDTESMHLELNRNPAFLIYPVIYVLCTLPLAAGRIATMAGANVPNGYFCFAGAMIASNGSFDCLLFGTTRNTIIFASKYDVSSNNVGLSTFNFLKTPTNRRFGNTISIQGGRQKDEDVATGGWWTWASRVPSSSNRSHRGMTRTTSQESLRGPAIQMDTVTSVIVEVDDTTERDPRYPDTSASSNPSLVSSEKDFTKLKNLVREEVPYRSSSSLITNPHSFNYSLSTMASVKVFRGAAIHSTNLDTLELVQDATLVVTDGRITGFWKKAEDVPKDAFPSSAEIYNLIHGEFLIPGFVDTHNHAPQWPMRGLGQGLHILDWLNDITFPVEARFSDPEYAKRMYEDTVQDFLRQGITTASYYGSRHAEATRILADICHAKGQRAFVGKCNMDRNAPDYICEESAAVSLHETKECIAHIRGLKPDHDTQEGLVKPVVTPRFAICCTDELLRGLGDMVQADNTLTMQTHFNEAQQEIDATTELFPQFKGSEADLYESYGLLNKRSILAHCTIMSDYEKERLEALECGIAHCPIANMTVGGGFMVAPIRDFLRRDIKVGLGTDSGGGWASSMLAVIRQAMIASNAREVLSEGKDRALSLEEIFYLSTLGGARVLCLEDQIGNFEVGKEFDAIWVNTTKGLQSVMTPKEPGDSLRHLFEKFVMTGDDRNIAHVFVRGRRVAGYREELS</sequence>
<feature type="domain" description="G-protein coupled receptors family 1 profile" evidence="18">
    <location>
        <begin position="110"/>
        <end position="336"/>
    </location>
</feature>
<dbReference type="AlphaFoldDB" id="A0A4E9ECP3"/>
<dbReference type="InterPro" id="IPR014311">
    <property type="entry name" value="Guanine_deaminase"/>
</dbReference>
<dbReference type="GO" id="GO:0006147">
    <property type="term" value="P:guanine catabolic process"/>
    <property type="evidence" value="ECO:0007669"/>
    <property type="project" value="UniProtKB-UniPathway"/>
</dbReference>
<feature type="region of interest" description="Disordered" evidence="16">
    <location>
        <begin position="439"/>
        <end position="460"/>
    </location>
</feature>
<dbReference type="InterPro" id="IPR011059">
    <property type="entry name" value="Metal-dep_hydrolase_composite"/>
</dbReference>
<dbReference type="GO" id="GO:0004930">
    <property type="term" value="F:G protein-coupled receptor activity"/>
    <property type="evidence" value="ECO:0007669"/>
    <property type="project" value="InterPro"/>
</dbReference>
<evidence type="ECO:0000256" key="9">
    <source>
        <dbReference type="ARBA" id="ARBA00022833"/>
    </source>
</evidence>
<evidence type="ECO:0000256" key="1">
    <source>
        <dbReference type="ARBA" id="ARBA00001947"/>
    </source>
</evidence>
<comment type="cofactor">
    <cofactor evidence="1">
        <name>Zn(2+)</name>
        <dbReference type="ChEBI" id="CHEBI:29105"/>
    </cofactor>
</comment>
<comment type="function">
    <text evidence="13">Catalyzes the hydrolytic deamination of guanine, producing xanthine and ammonia.</text>
</comment>
<dbReference type="PANTHER" id="PTHR11271:SF49">
    <property type="entry name" value="GUANINE DEAMINASE"/>
    <property type="match status" value="1"/>
</dbReference>
<dbReference type="InterPro" id="IPR017452">
    <property type="entry name" value="GPCR_Rhodpsn_7TM"/>
</dbReference>
<evidence type="ECO:0000256" key="5">
    <source>
        <dbReference type="ARBA" id="ARBA00012781"/>
    </source>
</evidence>
<accession>A0A4E9ECP3</accession>
<dbReference type="Gene3D" id="1.20.1070.10">
    <property type="entry name" value="Rhodopsin 7-helix transmembrane proteins"/>
    <property type="match status" value="1"/>
</dbReference>
<dbReference type="UniPathway" id="UPA00603">
    <property type="reaction ID" value="UER00660"/>
</dbReference>
<proteinExistence type="inferred from homology"/>
<keyword evidence="11 17" id="KW-0472">Membrane</keyword>
<dbReference type="Gene3D" id="3.20.20.140">
    <property type="entry name" value="Metal-dependent hydrolases"/>
    <property type="match status" value="1"/>
</dbReference>
<comment type="similarity">
    <text evidence="4">Belongs to the metallo-dependent hydrolases superfamily. ATZ/TRZ family.</text>
</comment>
<dbReference type="InterPro" id="IPR006680">
    <property type="entry name" value="Amidohydro-rel"/>
</dbReference>
<dbReference type="InterPro" id="IPR051607">
    <property type="entry name" value="Metallo-dep_hydrolases"/>
</dbReference>
<feature type="transmembrane region" description="Helical" evidence="17">
    <location>
        <begin position="23"/>
        <end position="47"/>
    </location>
</feature>
<evidence type="ECO:0000256" key="14">
    <source>
        <dbReference type="ARBA" id="ARBA00069860"/>
    </source>
</evidence>
<dbReference type="SUPFAM" id="SSF81321">
    <property type="entry name" value="Family A G protein-coupled receptor-like"/>
    <property type="match status" value="1"/>
</dbReference>
<feature type="compositionally biased region" description="Polar residues" evidence="16">
    <location>
        <begin position="450"/>
        <end position="460"/>
    </location>
</feature>
<evidence type="ECO:0000256" key="15">
    <source>
        <dbReference type="ARBA" id="ARBA00083147"/>
    </source>
</evidence>
<feature type="transmembrane region" description="Helical" evidence="17">
    <location>
        <begin position="239"/>
        <end position="260"/>
    </location>
</feature>
<dbReference type="GO" id="GO:0016020">
    <property type="term" value="C:membrane"/>
    <property type="evidence" value="ECO:0007669"/>
    <property type="project" value="UniProtKB-SubCell"/>
</dbReference>
<evidence type="ECO:0000259" key="18">
    <source>
        <dbReference type="PROSITE" id="PS50262"/>
    </source>
</evidence>
<reference evidence="19" key="2">
    <citation type="submission" date="2021-03" db="EMBL/GenBank/DDBJ databases">
        <authorList>
            <person name="Alouane T."/>
            <person name="Langin T."/>
            <person name="Bonhomme L."/>
        </authorList>
    </citation>
    <scope>NUCLEOTIDE SEQUENCE</scope>
    <source>
        <strain evidence="19">MDC_Fg202</strain>
    </source>
</reference>
<dbReference type="EMBL" id="CAAKMV010000125">
    <property type="protein sequence ID" value="VIO56590.1"/>
    <property type="molecule type" value="Genomic_DNA"/>
</dbReference>
<dbReference type="Proteomes" id="UP000746612">
    <property type="component" value="Unassembled WGS sequence"/>
</dbReference>
<dbReference type="Pfam" id="PF00001">
    <property type="entry name" value="7tm_1"/>
    <property type="match status" value="1"/>
</dbReference>
<feature type="transmembrane region" description="Helical" evidence="17">
    <location>
        <begin position="108"/>
        <end position="130"/>
    </location>
</feature>
<keyword evidence="6 17" id="KW-0812">Transmembrane</keyword>
<dbReference type="Gene3D" id="2.30.40.10">
    <property type="entry name" value="Urease, subunit C, domain 1"/>
    <property type="match status" value="1"/>
</dbReference>
<dbReference type="GO" id="GO:0008892">
    <property type="term" value="F:guanine deaminase activity"/>
    <property type="evidence" value="ECO:0007669"/>
    <property type="project" value="UniProtKB-EC"/>
</dbReference>
<evidence type="ECO:0000256" key="12">
    <source>
        <dbReference type="ARBA" id="ARBA00051148"/>
    </source>
</evidence>
<evidence type="ECO:0000313" key="20">
    <source>
        <dbReference type="EMBL" id="VIO56590.1"/>
    </source>
</evidence>
<dbReference type="InterPro" id="IPR000276">
    <property type="entry name" value="GPCR_Rhodpsn"/>
</dbReference>
<reference evidence="20" key="1">
    <citation type="submission" date="2019-04" db="EMBL/GenBank/DDBJ databases">
        <authorList>
            <person name="Melise S."/>
            <person name="Noan J."/>
            <person name="Okalmin O."/>
        </authorList>
    </citation>
    <scope>NUCLEOTIDE SEQUENCE</scope>
    <source>
        <strain evidence="20">FN9</strain>
    </source>
</reference>
<evidence type="ECO:0000256" key="3">
    <source>
        <dbReference type="ARBA" id="ARBA00004984"/>
    </source>
</evidence>
<feature type="transmembrane region" description="Helical" evidence="17">
    <location>
        <begin position="286"/>
        <end position="306"/>
    </location>
</feature>
<dbReference type="FunFam" id="3.20.20.140:FF:000022">
    <property type="entry name" value="Guanine deaminase"/>
    <property type="match status" value="1"/>
</dbReference>
<name>A0A4E9ECP3_GIBZA</name>
<keyword evidence="9" id="KW-0862">Zinc</keyword>
<dbReference type="SUPFAM" id="SSF51556">
    <property type="entry name" value="Metallo-dependent hydrolases"/>
    <property type="match status" value="1"/>
</dbReference>
<feature type="transmembrane region" description="Helical" evidence="17">
    <location>
        <begin position="150"/>
        <end position="172"/>
    </location>
</feature>
<dbReference type="GO" id="GO:0008270">
    <property type="term" value="F:zinc ion binding"/>
    <property type="evidence" value="ECO:0007669"/>
    <property type="project" value="InterPro"/>
</dbReference>
<keyword evidence="10 17" id="KW-1133">Transmembrane helix</keyword>
<dbReference type="CDD" id="cd00637">
    <property type="entry name" value="7tm_classA_rhodopsin-like"/>
    <property type="match status" value="1"/>
</dbReference>
<feature type="region of interest" description="Disordered" evidence="16">
    <location>
        <begin position="404"/>
        <end position="423"/>
    </location>
</feature>
<evidence type="ECO:0000256" key="4">
    <source>
        <dbReference type="ARBA" id="ARBA00006745"/>
    </source>
</evidence>
<feature type="transmembrane region" description="Helical" evidence="17">
    <location>
        <begin position="184"/>
        <end position="206"/>
    </location>
</feature>
<organism evidence="20">
    <name type="scientific">Gibberella zeae</name>
    <name type="common">Wheat head blight fungus</name>
    <name type="synonym">Fusarium graminearum</name>
    <dbReference type="NCBI Taxonomy" id="5518"/>
    <lineage>
        <taxon>Eukaryota</taxon>
        <taxon>Fungi</taxon>
        <taxon>Dikarya</taxon>
        <taxon>Ascomycota</taxon>
        <taxon>Pezizomycotina</taxon>
        <taxon>Sordariomycetes</taxon>
        <taxon>Hypocreomycetidae</taxon>
        <taxon>Hypocreales</taxon>
        <taxon>Nectriaceae</taxon>
        <taxon>Fusarium</taxon>
    </lineage>
</organism>
<evidence type="ECO:0000256" key="7">
    <source>
        <dbReference type="ARBA" id="ARBA00022723"/>
    </source>
</evidence>
<evidence type="ECO:0000256" key="16">
    <source>
        <dbReference type="SAM" id="MobiDB-lite"/>
    </source>
</evidence>
<comment type="catalytic activity">
    <reaction evidence="12">
        <text>guanine + H2O + H(+) = xanthine + NH4(+)</text>
        <dbReference type="Rhea" id="RHEA:14665"/>
        <dbReference type="ChEBI" id="CHEBI:15377"/>
        <dbReference type="ChEBI" id="CHEBI:15378"/>
        <dbReference type="ChEBI" id="CHEBI:16235"/>
        <dbReference type="ChEBI" id="CHEBI:17712"/>
        <dbReference type="ChEBI" id="CHEBI:28938"/>
        <dbReference type="EC" id="3.5.4.3"/>
    </reaction>
</comment>
<evidence type="ECO:0000256" key="13">
    <source>
        <dbReference type="ARBA" id="ARBA00056079"/>
    </source>
</evidence>
<evidence type="ECO:0000256" key="2">
    <source>
        <dbReference type="ARBA" id="ARBA00004370"/>
    </source>
</evidence>
<protein>
    <recommendedName>
        <fullName evidence="14">Probable guanine deaminase</fullName>
        <ecNumber evidence="5">3.5.4.3</ecNumber>
    </recommendedName>
    <alternativeName>
        <fullName evidence="15">Guanine aminohydrolase</fullName>
    </alternativeName>
</protein>
<comment type="subcellular location">
    <subcellularLocation>
        <location evidence="2">Membrane</location>
    </subcellularLocation>
</comment>
<evidence type="ECO:0000313" key="19">
    <source>
        <dbReference type="EMBL" id="CAG1978146.1"/>
    </source>
</evidence>
<evidence type="ECO:0000256" key="8">
    <source>
        <dbReference type="ARBA" id="ARBA00022801"/>
    </source>
</evidence>
<comment type="pathway">
    <text evidence="3">Purine metabolism; guanine degradation; xanthine from guanine: step 1/1.</text>
</comment>
<keyword evidence="7" id="KW-0479">Metal-binding</keyword>
<dbReference type="Pfam" id="PF01979">
    <property type="entry name" value="Amidohydro_1"/>
    <property type="match status" value="1"/>
</dbReference>
<dbReference type="InterPro" id="IPR032466">
    <property type="entry name" value="Metal_Hydrolase"/>
</dbReference>
<dbReference type="PANTHER" id="PTHR11271">
    <property type="entry name" value="GUANINE DEAMINASE"/>
    <property type="match status" value="1"/>
</dbReference>
<evidence type="ECO:0000256" key="11">
    <source>
        <dbReference type="ARBA" id="ARBA00023136"/>
    </source>
</evidence>
<gene>
    <name evidence="20" type="ORF">FUG_LOCUS220828</name>
    <name evidence="19" type="ORF">MDCFG202_LOCUS170743</name>
</gene>
<evidence type="ECO:0000256" key="10">
    <source>
        <dbReference type="ARBA" id="ARBA00022989"/>
    </source>
</evidence>
<evidence type="ECO:0000256" key="17">
    <source>
        <dbReference type="SAM" id="Phobius"/>
    </source>
</evidence>
<keyword evidence="8" id="KW-0378">Hydrolase</keyword>
<dbReference type="EC" id="3.5.4.3" evidence="5"/>
<dbReference type="NCBIfam" id="TIGR02967">
    <property type="entry name" value="guan_deamin"/>
    <property type="match status" value="1"/>
</dbReference>
<dbReference type="SUPFAM" id="SSF51338">
    <property type="entry name" value="Composite domain of metallo-dependent hydrolases"/>
    <property type="match status" value="1"/>
</dbReference>
<dbReference type="PROSITE" id="PS50262">
    <property type="entry name" value="G_PROTEIN_RECEP_F1_2"/>
    <property type="match status" value="1"/>
</dbReference>
<dbReference type="EMBL" id="CAJPIJ010000108">
    <property type="protein sequence ID" value="CAG1978146.1"/>
    <property type="molecule type" value="Genomic_DNA"/>
</dbReference>